<name>A0A2M4CC40_9DIPT</name>
<proteinExistence type="predicted"/>
<protein>
    <submittedName>
        <fullName evidence="2">Putative secreted protein</fullName>
    </submittedName>
</protein>
<sequence length="79" mass="9201">MCDYLHNLRILIYGWGLLLRCTLPQPDMKMNCACQHTCYKLLHDCSLRHRGQILDISCTALVHFWWSNSSNGFFGGRLL</sequence>
<reference evidence="2" key="1">
    <citation type="submission" date="2018-01" db="EMBL/GenBank/DDBJ databases">
        <title>An insight into the sialome of Amazonian anophelines.</title>
        <authorList>
            <person name="Ribeiro J.M."/>
            <person name="Scarpassa V."/>
            <person name="Calvo E."/>
        </authorList>
    </citation>
    <scope>NUCLEOTIDE SEQUENCE</scope>
    <source>
        <tissue evidence="2">Salivary glands</tissue>
    </source>
</reference>
<keyword evidence="1" id="KW-0732">Signal</keyword>
<feature type="chain" id="PRO_5014973390" evidence="1">
    <location>
        <begin position="25"/>
        <end position="79"/>
    </location>
</feature>
<dbReference type="AlphaFoldDB" id="A0A2M4CC40"/>
<evidence type="ECO:0000313" key="2">
    <source>
        <dbReference type="EMBL" id="MBW62795.1"/>
    </source>
</evidence>
<evidence type="ECO:0000256" key="1">
    <source>
        <dbReference type="SAM" id="SignalP"/>
    </source>
</evidence>
<dbReference type="EMBL" id="GGFJ01013654">
    <property type="protein sequence ID" value="MBW62795.1"/>
    <property type="molecule type" value="Transcribed_RNA"/>
</dbReference>
<feature type="signal peptide" evidence="1">
    <location>
        <begin position="1"/>
        <end position="24"/>
    </location>
</feature>
<organism evidence="2">
    <name type="scientific">Anopheles marajoara</name>
    <dbReference type="NCBI Taxonomy" id="58244"/>
    <lineage>
        <taxon>Eukaryota</taxon>
        <taxon>Metazoa</taxon>
        <taxon>Ecdysozoa</taxon>
        <taxon>Arthropoda</taxon>
        <taxon>Hexapoda</taxon>
        <taxon>Insecta</taxon>
        <taxon>Pterygota</taxon>
        <taxon>Neoptera</taxon>
        <taxon>Endopterygota</taxon>
        <taxon>Diptera</taxon>
        <taxon>Nematocera</taxon>
        <taxon>Culicoidea</taxon>
        <taxon>Culicidae</taxon>
        <taxon>Anophelinae</taxon>
        <taxon>Anopheles</taxon>
    </lineage>
</organism>
<accession>A0A2M4CC40</accession>